<dbReference type="Pfam" id="PF03547">
    <property type="entry name" value="Mem_trans"/>
    <property type="match status" value="2"/>
</dbReference>
<feature type="transmembrane region" description="Helical" evidence="8">
    <location>
        <begin position="103"/>
        <end position="122"/>
    </location>
</feature>
<feature type="transmembrane region" description="Helical" evidence="8">
    <location>
        <begin position="232"/>
        <end position="256"/>
    </location>
</feature>
<dbReference type="PANTHER" id="PTHR36838">
    <property type="entry name" value="AUXIN EFFLUX CARRIER FAMILY PROTEIN"/>
    <property type="match status" value="1"/>
</dbReference>
<feature type="transmembrane region" description="Helical" evidence="8">
    <location>
        <begin position="262"/>
        <end position="282"/>
    </location>
</feature>
<evidence type="ECO:0008006" key="10">
    <source>
        <dbReference type="Google" id="ProtNLM"/>
    </source>
</evidence>
<evidence type="ECO:0000256" key="4">
    <source>
        <dbReference type="ARBA" id="ARBA00022475"/>
    </source>
</evidence>
<evidence type="ECO:0000256" key="2">
    <source>
        <dbReference type="ARBA" id="ARBA00010145"/>
    </source>
</evidence>
<dbReference type="InterPro" id="IPR038770">
    <property type="entry name" value="Na+/solute_symporter_sf"/>
</dbReference>
<feature type="transmembrane region" description="Helical" evidence="8">
    <location>
        <begin position="39"/>
        <end position="63"/>
    </location>
</feature>
<keyword evidence="3" id="KW-0813">Transport</keyword>
<feature type="transmembrane region" description="Helical" evidence="8">
    <location>
        <begin position="294"/>
        <end position="313"/>
    </location>
</feature>
<evidence type="ECO:0000313" key="9">
    <source>
        <dbReference type="EMBL" id="CBI10864.1"/>
    </source>
</evidence>
<proteinExistence type="inferred from homology"/>
<evidence type="ECO:0000256" key="1">
    <source>
        <dbReference type="ARBA" id="ARBA00004651"/>
    </source>
</evidence>
<organism evidence="9">
    <name type="scientific">mine drainage metagenome</name>
    <dbReference type="NCBI Taxonomy" id="410659"/>
    <lineage>
        <taxon>unclassified sequences</taxon>
        <taxon>metagenomes</taxon>
        <taxon>ecological metagenomes</taxon>
    </lineage>
</organism>
<dbReference type="PANTHER" id="PTHR36838:SF3">
    <property type="entry name" value="TRANSPORTER AUXIN EFFLUX CARRIER EC FAMILY"/>
    <property type="match status" value="1"/>
</dbReference>
<dbReference type="InterPro" id="IPR004776">
    <property type="entry name" value="Mem_transp_PIN-like"/>
</dbReference>
<protein>
    <recommendedName>
        <fullName evidence="10">Membrane transport protein</fullName>
    </recommendedName>
</protein>
<evidence type="ECO:0000256" key="5">
    <source>
        <dbReference type="ARBA" id="ARBA00022692"/>
    </source>
</evidence>
<dbReference type="GO" id="GO:0005886">
    <property type="term" value="C:plasma membrane"/>
    <property type="evidence" value="ECO:0007669"/>
    <property type="project" value="UniProtKB-SubCell"/>
</dbReference>
<name>E6QUE2_9ZZZZ</name>
<dbReference type="AlphaFoldDB" id="E6QUE2"/>
<comment type="subcellular location">
    <subcellularLocation>
        <location evidence="1">Cell membrane</location>
        <topology evidence="1">Multi-pass membrane protein</topology>
    </subcellularLocation>
</comment>
<evidence type="ECO:0000256" key="8">
    <source>
        <dbReference type="SAM" id="Phobius"/>
    </source>
</evidence>
<gene>
    <name evidence="9" type="ORF">CARN7_1666</name>
</gene>
<feature type="transmembrane region" description="Helical" evidence="8">
    <location>
        <begin position="142"/>
        <end position="162"/>
    </location>
</feature>
<dbReference type="GO" id="GO:0055085">
    <property type="term" value="P:transmembrane transport"/>
    <property type="evidence" value="ECO:0007669"/>
    <property type="project" value="InterPro"/>
</dbReference>
<dbReference type="EMBL" id="CABR01000111">
    <property type="protein sequence ID" value="CBI10864.1"/>
    <property type="molecule type" value="Genomic_DNA"/>
</dbReference>
<feature type="transmembrane region" description="Helical" evidence="8">
    <location>
        <begin position="202"/>
        <end position="220"/>
    </location>
</feature>
<comment type="caution">
    <text evidence="9">The sequence shown here is derived from an EMBL/GenBank/DDBJ whole genome shotgun (WGS) entry which is preliminary data.</text>
</comment>
<comment type="similarity">
    <text evidence="2">Belongs to the auxin efflux carrier (TC 2.A.69) family.</text>
</comment>
<keyword evidence="4" id="KW-1003">Cell membrane</keyword>
<keyword evidence="6 8" id="KW-1133">Transmembrane helix</keyword>
<evidence type="ECO:0000256" key="7">
    <source>
        <dbReference type="ARBA" id="ARBA00023136"/>
    </source>
</evidence>
<feature type="transmembrane region" description="Helical" evidence="8">
    <location>
        <begin position="69"/>
        <end position="91"/>
    </location>
</feature>
<keyword evidence="7 8" id="KW-0472">Membrane</keyword>
<keyword evidence="5 8" id="KW-0812">Transmembrane</keyword>
<evidence type="ECO:0000256" key="6">
    <source>
        <dbReference type="ARBA" id="ARBA00022989"/>
    </source>
</evidence>
<feature type="transmembrane region" description="Helical" evidence="8">
    <location>
        <begin position="174"/>
        <end position="196"/>
    </location>
</feature>
<reference evidence="9" key="1">
    <citation type="submission" date="2009-10" db="EMBL/GenBank/DDBJ databases">
        <title>Diversity of trophic interactions inside an arsenic-rich microbial ecosystem.</title>
        <authorList>
            <person name="Bertin P.N."/>
            <person name="Heinrich-Salmeron A."/>
            <person name="Pelletier E."/>
            <person name="Goulhen-Chollet F."/>
            <person name="Arsene-Ploetze F."/>
            <person name="Gallien S."/>
            <person name="Calteau A."/>
            <person name="Vallenet D."/>
            <person name="Casiot C."/>
            <person name="Chane-Woon-Ming B."/>
            <person name="Giloteaux L."/>
            <person name="Barakat M."/>
            <person name="Bonnefoy V."/>
            <person name="Bruneel O."/>
            <person name="Chandler M."/>
            <person name="Cleiss J."/>
            <person name="Duran R."/>
            <person name="Elbaz-Poulichet F."/>
            <person name="Fonknechten N."/>
            <person name="Lauga B."/>
            <person name="Mornico D."/>
            <person name="Ortet P."/>
            <person name="Schaeffer C."/>
            <person name="Siguier P."/>
            <person name="Alexander Thil Smith A."/>
            <person name="Van Dorsselaer A."/>
            <person name="Weissenbach J."/>
            <person name="Medigue C."/>
            <person name="Le Paslier D."/>
        </authorList>
    </citation>
    <scope>NUCLEOTIDE SEQUENCE</scope>
</reference>
<accession>E6QUE2</accession>
<evidence type="ECO:0000256" key="3">
    <source>
        <dbReference type="ARBA" id="ARBA00022448"/>
    </source>
</evidence>
<feature type="transmembrane region" description="Helical" evidence="8">
    <location>
        <begin position="6"/>
        <end position="27"/>
    </location>
</feature>
<sequence>MSLTYYSNLMLEVMLPMAMLIAAGGFWRRSLGEPGVRAVRQYISTITIYLFAPALMFAAAASAHLDRELLSVPVLVTSGIVIGGGSLYAILRWPPLGRDLSGPTRAALLLCGMFGNVLFMGYPLLHFLYGAKGAQYAVFSDMAASTPLLWSLGVAIATHVGGRVRDPGHPVINWLKLPPVWAFVLGVLLNVSGWSFAPLVHAAQFVGQPAVPVMLLMLGISVPWHRIMPNRVISLVVMFKLVWVPLVVWGLARVFFGTLQNAQIGAVIESGVPTMLMALGLADRYQLDVETTALTIAWTTLLMVLILPCWLAFLG</sequence>
<dbReference type="Gene3D" id="1.20.1530.20">
    <property type="match status" value="1"/>
</dbReference>